<feature type="region of interest" description="Disordered" evidence="8">
    <location>
        <begin position="1"/>
        <end position="25"/>
    </location>
</feature>
<evidence type="ECO:0000313" key="10">
    <source>
        <dbReference type="EMBL" id="MBM9468412.1"/>
    </source>
</evidence>
<evidence type="ECO:0000256" key="1">
    <source>
        <dbReference type="ARBA" id="ARBA00004651"/>
    </source>
</evidence>
<gene>
    <name evidence="10" type="ORF">JL106_14100</name>
</gene>
<keyword evidence="6 9" id="KW-1133">Transmembrane helix</keyword>
<comment type="subcellular location">
    <subcellularLocation>
        <location evidence="1">Cell membrane</location>
        <topology evidence="1">Multi-pass membrane protein</topology>
    </subcellularLocation>
</comment>
<evidence type="ECO:0000256" key="7">
    <source>
        <dbReference type="ARBA" id="ARBA00023136"/>
    </source>
</evidence>
<evidence type="ECO:0000256" key="4">
    <source>
        <dbReference type="ARBA" id="ARBA00022475"/>
    </source>
</evidence>
<feature type="transmembrane region" description="Helical" evidence="9">
    <location>
        <begin position="175"/>
        <end position="194"/>
    </location>
</feature>
<keyword evidence="4" id="KW-1003">Cell membrane</keyword>
<evidence type="ECO:0000256" key="6">
    <source>
        <dbReference type="ARBA" id="ARBA00022989"/>
    </source>
</evidence>
<dbReference type="InterPro" id="IPR002549">
    <property type="entry name" value="AI-2E-like"/>
</dbReference>
<proteinExistence type="inferred from homology"/>
<keyword evidence="7 9" id="KW-0472">Membrane</keyword>
<evidence type="ECO:0000256" key="3">
    <source>
        <dbReference type="ARBA" id="ARBA00022448"/>
    </source>
</evidence>
<evidence type="ECO:0000256" key="2">
    <source>
        <dbReference type="ARBA" id="ARBA00009773"/>
    </source>
</evidence>
<feature type="transmembrane region" description="Helical" evidence="9">
    <location>
        <begin position="91"/>
        <end position="116"/>
    </location>
</feature>
<keyword evidence="5 9" id="KW-0812">Transmembrane</keyword>
<feature type="transmembrane region" description="Helical" evidence="9">
    <location>
        <begin position="226"/>
        <end position="249"/>
    </location>
</feature>
<sequence length="368" mass="38696">MSGSVPLPEGADPTVPSSDRPQGRPGRPFNWRSPFFIGVTATAGVAVTYGAIHLAMLAGGVLVLIGLALFLAVGMEPLVSWLVRHGFRRGWAVLTTVLLILGVLGGFLAAAIPVIVHQGEQLAADVPGWLQRAQDHQSWLGRLNDRFDLTAKAQTLLSDSGSTLVDGVVGISREVFSVVGDSLIVLVLTVYFLADLPRLRALAYRLVPGSRRPRAVLLGDDIMAKVGGYVLGNLVISLVAGVLTFIWLIAWGVPYALLLSIAVALLDLIPVIGSTIAGALVALVALTVSVPVALATVAYFVVYRLAEDYLLIPRIIGRTVHVPAMVTVVAVLIGGALLGIVGALVAIPIAAAVLLLVRELLLPRLDRA</sequence>
<dbReference type="AlphaFoldDB" id="A0A938YHF2"/>
<keyword evidence="11" id="KW-1185">Reference proteome</keyword>
<keyword evidence="3" id="KW-0813">Transport</keyword>
<evidence type="ECO:0000313" key="11">
    <source>
        <dbReference type="Proteomes" id="UP000663792"/>
    </source>
</evidence>
<evidence type="ECO:0000256" key="8">
    <source>
        <dbReference type="SAM" id="MobiDB-lite"/>
    </source>
</evidence>
<dbReference type="Pfam" id="PF01594">
    <property type="entry name" value="AI-2E_transport"/>
    <property type="match status" value="1"/>
</dbReference>
<accession>A0A938YHF2</accession>
<dbReference type="GO" id="GO:0005886">
    <property type="term" value="C:plasma membrane"/>
    <property type="evidence" value="ECO:0007669"/>
    <property type="project" value="UniProtKB-SubCell"/>
</dbReference>
<feature type="transmembrane region" description="Helical" evidence="9">
    <location>
        <begin position="34"/>
        <end position="52"/>
    </location>
</feature>
<evidence type="ECO:0000256" key="5">
    <source>
        <dbReference type="ARBA" id="ARBA00022692"/>
    </source>
</evidence>
<dbReference type="RefSeq" id="WP_205261374.1">
    <property type="nucleotide sequence ID" value="NZ_JAERWK010000018.1"/>
</dbReference>
<reference evidence="10" key="1">
    <citation type="submission" date="2021-01" db="EMBL/GenBank/DDBJ databases">
        <title>YIM 132084 draft genome.</title>
        <authorList>
            <person name="An D."/>
        </authorList>
    </citation>
    <scope>NUCLEOTIDE SEQUENCE</scope>
    <source>
        <strain evidence="10">YIM 132084</strain>
    </source>
</reference>
<feature type="transmembrane region" description="Helical" evidence="9">
    <location>
        <begin position="255"/>
        <end position="273"/>
    </location>
</feature>
<dbReference type="PANTHER" id="PTHR21716">
    <property type="entry name" value="TRANSMEMBRANE PROTEIN"/>
    <property type="match status" value="1"/>
</dbReference>
<protein>
    <submittedName>
        <fullName evidence="10">AI-2E family transporter</fullName>
    </submittedName>
</protein>
<dbReference type="GO" id="GO:0055085">
    <property type="term" value="P:transmembrane transport"/>
    <property type="evidence" value="ECO:0007669"/>
    <property type="project" value="TreeGrafter"/>
</dbReference>
<dbReference type="Proteomes" id="UP000663792">
    <property type="component" value="Unassembled WGS sequence"/>
</dbReference>
<comment type="similarity">
    <text evidence="2">Belongs to the autoinducer-2 exporter (AI-2E) (TC 2.A.86) family.</text>
</comment>
<comment type="caution">
    <text evidence="10">The sequence shown here is derived from an EMBL/GenBank/DDBJ whole genome shotgun (WGS) entry which is preliminary data.</text>
</comment>
<organism evidence="10 11">
    <name type="scientific">Nakamurella leprariae</name>
    <dbReference type="NCBI Taxonomy" id="2803911"/>
    <lineage>
        <taxon>Bacteria</taxon>
        <taxon>Bacillati</taxon>
        <taxon>Actinomycetota</taxon>
        <taxon>Actinomycetes</taxon>
        <taxon>Nakamurellales</taxon>
        <taxon>Nakamurellaceae</taxon>
        <taxon>Nakamurella</taxon>
    </lineage>
</organism>
<feature type="transmembrane region" description="Helical" evidence="9">
    <location>
        <begin position="58"/>
        <end position="79"/>
    </location>
</feature>
<feature type="transmembrane region" description="Helical" evidence="9">
    <location>
        <begin position="326"/>
        <end position="357"/>
    </location>
</feature>
<dbReference type="PANTHER" id="PTHR21716:SF53">
    <property type="entry name" value="PERMEASE PERM-RELATED"/>
    <property type="match status" value="1"/>
</dbReference>
<dbReference type="EMBL" id="JAERWK010000018">
    <property type="protein sequence ID" value="MBM9468412.1"/>
    <property type="molecule type" value="Genomic_DNA"/>
</dbReference>
<feature type="transmembrane region" description="Helical" evidence="9">
    <location>
        <begin position="280"/>
        <end position="306"/>
    </location>
</feature>
<evidence type="ECO:0000256" key="9">
    <source>
        <dbReference type="SAM" id="Phobius"/>
    </source>
</evidence>
<name>A0A938YHF2_9ACTN</name>